<name>A0A927MYM9_9ACTN</name>
<dbReference type="Pfam" id="PF05231">
    <property type="entry name" value="MASE1"/>
    <property type="match status" value="1"/>
</dbReference>
<feature type="transmembrane region" description="Helical" evidence="7">
    <location>
        <begin position="152"/>
        <end position="172"/>
    </location>
</feature>
<evidence type="ECO:0000313" key="10">
    <source>
        <dbReference type="Proteomes" id="UP000638648"/>
    </source>
</evidence>
<sequence length="331" mass="35748">MFRKFLIIGLQNLAAGAAYFAVGILGKLHEFAGYEFTRALFLGAGLAVAALMVFGVKVWPGIFLGAFMIALSLGRTPTVGAALGGATSVTYLVAYLLLRRADFNVRLDRVKDVFSLVVLAAGLGMIPAAVIRTSAIVLLGLSPGGDFLNLTLATWVSLAMGVLVVAPALLVARKMRWPSRLRPYRVAEAVLLLAATATVTLVVTHANSDRELLFLVFPPLIWAAWRFQLSVSALCNLMVSSMVVYLVFNDPARPVTDSELITLGAFLVTVSLSSIFLAVAVTERNRAYDRIGNATIELASALRKLDDRGDPEDPLVHRARRWRDGQNGPHD</sequence>
<keyword evidence="2" id="KW-1003">Cell membrane</keyword>
<evidence type="ECO:0000256" key="2">
    <source>
        <dbReference type="ARBA" id="ARBA00022475"/>
    </source>
</evidence>
<dbReference type="GO" id="GO:0005886">
    <property type="term" value="C:plasma membrane"/>
    <property type="evidence" value="ECO:0007669"/>
    <property type="project" value="UniProtKB-SubCell"/>
</dbReference>
<feature type="transmembrane region" description="Helical" evidence="7">
    <location>
        <begin position="6"/>
        <end position="28"/>
    </location>
</feature>
<evidence type="ECO:0000256" key="1">
    <source>
        <dbReference type="ARBA" id="ARBA00004651"/>
    </source>
</evidence>
<comment type="caution">
    <text evidence="9">The sequence shown here is derived from an EMBL/GenBank/DDBJ whole genome shotgun (WGS) entry which is preliminary data.</text>
</comment>
<reference evidence="9" key="1">
    <citation type="submission" date="2020-10" db="EMBL/GenBank/DDBJ databases">
        <title>Sequencing the genomes of 1000 actinobacteria strains.</title>
        <authorList>
            <person name="Klenk H.-P."/>
        </authorList>
    </citation>
    <scope>NUCLEOTIDE SEQUENCE</scope>
    <source>
        <strain evidence="9">DSM 45354</strain>
    </source>
</reference>
<dbReference type="RefSeq" id="WP_192752366.1">
    <property type="nucleotide sequence ID" value="NZ_BAABJL010000029.1"/>
</dbReference>
<feature type="transmembrane region" description="Helical" evidence="7">
    <location>
        <begin position="260"/>
        <end position="281"/>
    </location>
</feature>
<proteinExistence type="predicted"/>
<comment type="subcellular location">
    <subcellularLocation>
        <location evidence="1">Cell membrane</location>
        <topology evidence="1">Multi-pass membrane protein</topology>
    </subcellularLocation>
</comment>
<keyword evidence="3 7" id="KW-0812">Transmembrane</keyword>
<protein>
    <submittedName>
        <fullName evidence="9">Integral membrane sensor domain MASE1</fullName>
    </submittedName>
</protein>
<feature type="transmembrane region" description="Helical" evidence="7">
    <location>
        <begin position="79"/>
        <end position="98"/>
    </location>
</feature>
<dbReference type="Proteomes" id="UP000638648">
    <property type="component" value="Unassembled WGS sequence"/>
</dbReference>
<evidence type="ECO:0000256" key="5">
    <source>
        <dbReference type="ARBA" id="ARBA00023136"/>
    </source>
</evidence>
<evidence type="ECO:0000256" key="4">
    <source>
        <dbReference type="ARBA" id="ARBA00022989"/>
    </source>
</evidence>
<evidence type="ECO:0000259" key="8">
    <source>
        <dbReference type="Pfam" id="PF05231"/>
    </source>
</evidence>
<feature type="transmembrane region" description="Helical" evidence="7">
    <location>
        <begin position="40"/>
        <end position="73"/>
    </location>
</feature>
<feature type="domain" description="MASE1" evidence="8">
    <location>
        <begin position="38"/>
        <end position="284"/>
    </location>
</feature>
<dbReference type="InterPro" id="IPR007895">
    <property type="entry name" value="MASE1"/>
</dbReference>
<feature type="transmembrane region" description="Helical" evidence="7">
    <location>
        <begin position="184"/>
        <end position="207"/>
    </location>
</feature>
<feature type="region of interest" description="Disordered" evidence="6">
    <location>
        <begin position="310"/>
        <end position="331"/>
    </location>
</feature>
<evidence type="ECO:0000256" key="3">
    <source>
        <dbReference type="ARBA" id="ARBA00022692"/>
    </source>
</evidence>
<feature type="transmembrane region" description="Helical" evidence="7">
    <location>
        <begin position="227"/>
        <end position="248"/>
    </location>
</feature>
<accession>A0A927MYM9</accession>
<organism evidence="9 10">
    <name type="scientific">Actinopolymorpha pittospori</name>
    <dbReference type="NCBI Taxonomy" id="648752"/>
    <lineage>
        <taxon>Bacteria</taxon>
        <taxon>Bacillati</taxon>
        <taxon>Actinomycetota</taxon>
        <taxon>Actinomycetes</taxon>
        <taxon>Propionibacteriales</taxon>
        <taxon>Actinopolymorphaceae</taxon>
        <taxon>Actinopolymorpha</taxon>
    </lineage>
</organism>
<evidence type="ECO:0000313" key="9">
    <source>
        <dbReference type="EMBL" id="MBE1608617.1"/>
    </source>
</evidence>
<keyword evidence="4 7" id="KW-1133">Transmembrane helix</keyword>
<dbReference type="AlphaFoldDB" id="A0A927MYM9"/>
<evidence type="ECO:0000256" key="7">
    <source>
        <dbReference type="SAM" id="Phobius"/>
    </source>
</evidence>
<keyword evidence="5 7" id="KW-0472">Membrane</keyword>
<feature type="transmembrane region" description="Helical" evidence="7">
    <location>
        <begin position="110"/>
        <end position="132"/>
    </location>
</feature>
<keyword evidence="10" id="KW-1185">Reference proteome</keyword>
<dbReference type="EMBL" id="JADBEM010000001">
    <property type="protein sequence ID" value="MBE1608617.1"/>
    <property type="molecule type" value="Genomic_DNA"/>
</dbReference>
<evidence type="ECO:0000256" key="6">
    <source>
        <dbReference type="SAM" id="MobiDB-lite"/>
    </source>
</evidence>
<gene>
    <name evidence="9" type="ORF">HEB94_005465</name>
</gene>